<dbReference type="Proteomes" id="UP001229251">
    <property type="component" value="Unassembled WGS sequence"/>
</dbReference>
<evidence type="ECO:0000256" key="3">
    <source>
        <dbReference type="ARBA" id="ARBA00022475"/>
    </source>
</evidence>
<evidence type="ECO:0000313" key="8">
    <source>
        <dbReference type="EMBL" id="MDK7187847.1"/>
    </source>
</evidence>
<name>A0AAJ1Q6L6_9LACT</name>
<dbReference type="InterPro" id="IPR003370">
    <property type="entry name" value="Chromate_transpt"/>
</dbReference>
<dbReference type="RefSeq" id="WP_070608662.1">
    <property type="nucleotide sequence ID" value="NZ_CAUPDI010000008.1"/>
</dbReference>
<feature type="transmembrane region" description="Helical" evidence="7">
    <location>
        <begin position="110"/>
        <end position="131"/>
    </location>
</feature>
<evidence type="ECO:0000313" key="9">
    <source>
        <dbReference type="Proteomes" id="UP001229251"/>
    </source>
</evidence>
<keyword evidence="6 7" id="KW-0472">Membrane</keyword>
<evidence type="ECO:0000256" key="2">
    <source>
        <dbReference type="ARBA" id="ARBA00005262"/>
    </source>
</evidence>
<reference evidence="8" key="1">
    <citation type="submission" date="2023-05" db="EMBL/GenBank/DDBJ databases">
        <title>Cataloging the Phylogenetic Diversity of Human Bladder Bacteria.</title>
        <authorList>
            <person name="Du J."/>
        </authorList>
    </citation>
    <scope>NUCLEOTIDE SEQUENCE</scope>
    <source>
        <strain evidence="8">UMB1231</strain>
    </source>
</reference>
<sequence length="189" mass="20458">MIYWQLFLAFIQIGALSFGGGYAALPIIEDLVVNHHGWISANEFSNLITISQMTPGPIAINAATFVGQQLGGLPGSMVATLGCSLPSIIIVTILAKVYDHYKQLELMQDVLLILRPSVIAMIAASGVSILMNSLGTPGPFQLLSMNFPLLILFILALFLLIKYRLNPILVMSISGLLYLFGHVLLACIE</sequence>
<proteinExistence type="inferred from homology"/>
<evidence type="ECO:0000256" key="6">
    <source>
        <dbReference type="ARBA" id="ARBA00023136"/>
    </source>
</evidence>
<dbReference type="PANTHER" id="PTHR43663:SF1">
    <property type="entry name" value="CHROMATE TRANSPORTER"/>
    <property type="match status" value="1"/>
</dbReference>
<accession>A0AAJ1Q6L6</accession>
<feature type="transmembrane region" description="Helical" evidence="7">
    <location>
        <begin position="143"/>
        <end position="161"/>
    </location>
</feature>
<dbReference type="GO" id="GO:0005886">
    <property type="term" value="C:plasma membrane"/>
    <property type="evidence" value="ECO:0007669"/>
    <property type="project" value="UniProtKB-SubCell"/>
</dbReference>
<gene>
    <name evidence="8" type="ORF">QP433_07625</name>
</gene>
<keyword evidence="3" id="KW-1003">Cell membrane</keyword>
<dbReference type="InterPro" id="IPR052518">
    <property type="entry name" value="CHR_Transporter"/>
</dbReference>
<comment type="subcellular location">
    <subcellularLocation>
        <location evidence="1">Cell membrane</location>
        <topology evidence="1">Multi-pass membrane protein</topology>
    </subcellularLocation>
</comment>
<dbReference type="AlphaFoldDB" id="A0AAJ1Q6L6"/>
<comment type="caution">
    <text evidence="8">The sequence shown here is derived from an EMBL/GenBank/DDBJ whole genome shotgun (WGS) entry which is preliminary data.</text>
</comment>
<evidence type="ECO:0000256" key="1">
    <source>
        <dbReference type="ARBA" id="ARBA00004651"/>
    </source>
</evidence>
<comment type="similarity">
    <text evidence="2">Belongs to the chromate ion transporter (CHR) (TC 2.A.51) family.</text>
</comment>
<keyword evidence="4 7" id="KW-0812">Transmembrane</keyword>
<evidence type="ECO:0000256" key="5">
    <source>
        <dbReference type="ARBA" id="ARBA00022989"/>
    </source>
</evidence>
<dbReference type="Pfam" id="PF02417">
    <property type="entry name" value="Chromate_transp"/>
    <property type="match status" value="1"/>
</dbReference>
<evidence type="ECO:0000256" key="7">
    <source>
        <dbReference type="SAM" id="Phobius"/>
    </source>
</evidence>
<feature type="transmembrane region" description="Helical" evidence="7">
    <location>
        <begin position="168"/>
        <end position="188"/>
    </location>
</feature>
<dbReference type="PANTHER" id="PTHR43663">
    <property type="entry name" value="CHROMATE TRANSPORT PROTEIN-RELATED"/>
    <property type="match status" value="1"/>
</dbReference>
<evidence type="ECO:0000256" key="4">
    <source>
        <dbReference type="ARBA" id="ARBA00022692"/>
    </source>
</evidence>
<dbReference type="EMBL" id="JASOOE010000016">
    <property type="protein sequence ID" value="MDK7187847.1"/>
    <property type="molecule type" value="Genomic_DNA"/>
</dbReference>
<feature type="transmembrane region" description="Helical" evidence="7">
    <location>
        <begin position="77"/>
        <end position="98"/>
    </location>
</feature>
<dbReference type="GO" id="GO:0015109">
    <property type="term" value="F:chromate transmembrane transporter activity"/>
    <property type="evidence" value="ECO:0007669"/>
    <property type="project" value="InterPro"/>
</dbReference>
<organism evidence="8 9">
    <name type="scientific">Facklamia hominis</name>
    <dbReference type="NCBI Taxonomy" id="178214"/>
    <lineage>
        <taxon>Bacteria</taxon>
        <taxon>Bacillati</taxon>
        <taxon>Bacillota</taxon>
        <taxon>Bacilli</taxon>
        <taxon>Lactobacillales</taxon>
        <taxon>Aerococcaceae</taxon>
        <taxon>Facklamia</taxon>
    </lineage>
</organism>
<protein>
    <submittedName>
        <fullName evidence="8">Chromate transporter</fullName>
    </submittedName>
</protein>
<keyword evidence="5 7" id="KW-1133">Transmembrane helix</keyword>